<protein>
    <recommendedName>
        <fullName evidence="4">V-SNARE coiled-coil homology domain-containing protein</fullName>
    </recommendedName>
</protein>
<dbReference type="GO" id="GO:0012505">
    <property type="term" value="C:endomembrane system"/>
    <property type="evidence" value="ECO:0007669"/>
    <property type="project" value="UniProtKB-SubCell"/>
</dbReference>
<evidence type="ECO:0000256" key="3">
    <source>
        <dbReference type="PROSITE-ProRule" id="PRU00290"/>
    </source>
</evidence>
<dbReference type="PRINTS" id="PR00219">
    <property type="entry name" value="SYNAPTOBREVN"/>
</dbReference>
<dbReference type="SUPFAM" id="SSF58038">
    <property type="entry name" value="SNARE fusion complex"/>
    <property type="match status" value="1"/>
</dbReference>
<evidence type="ECO:0000256" key="2">
    <source>
        <dbReference type="ARBA" id="ARBA00046280"/>
    </source>
</evidence>
<dbReference type="Ensembl" id="ENSSDAT00000017461.1">
    <property type="protein sequence ID" value="ENSSDAP00000015398.1"/>
    <property type="gene ID" value="ENSSDAG00000013868.1"/>
</dbReference>
<evidence type="ECO:0000256" key="1">
    <source>
        <dbReference type="ARBA" id="ARBA00008025"/>
    </source>
</evidence>
<sequence length="90" mass="10057">MSTAATGNNQRIQQTQNQIDDIVDIMTVNVDKMLERDLKLSELGDPADALQMGAFPSATSAALKEKILVEELQDTVMLYTLIIYVYHKNI</sequence>
<keyword evidence="3" id="KW-0175">Coiled coil</keyword>
<dbReference type="PROSITE" id="PS50892">
    <property type="entry name" value="V_SNARE"/>
    <property type="match status" value="1"/>
</dbReference>
<dbReference type="AlphaFoldDB" id="A0A8C9URH0"/>
<organism evidence="5 6">
    <name type="scientific">Spermophilus dauricus</name>
    <name type="common">Daurian ground squirrel</name>
    <dbReference type="NCBI Taxonomy" id="99837"/>
    <lineage>
        <taxon>Eukaryota</taxon>
        <taxon>Metazoa</taxon>
        <taxon>Chordata</taxon>
        <taxon>Craniata</taxon>
        <taxon>Vertebrata</taxon>
        <taxon>Euteleostomi</taxon>
        <taxon>Mammalia</taxon>
        <taxon>Eutheria</taxon>
        <taxon>Euarchontoglires</taxon>
        <taxon>Glires</taxon>
        <taxon>Rodentia</taxon>
        <taxon>Sciuromorpha</taxon>
        <taxon>Sciuridae</taxon>
        <taxon>Xerinae</taxon>
        <taxon>Marmotini</taxon>
        <taxon>Spermophilus</taxon>
    </lineage>
</organism>
<comment type="similarity">
    <text evidence="1">Belongs to the synaptobrevin family.</text>
</comment>
<dbReference type="InterPro" id="IPR001388">
    <property type="entry name" value="Synaptobrevin-like"/>
</dbReference>
<accession>A0A8C9URH0</accession>
<dbReference type="Gene3D" id="1.20.5.110">
    <property type="match status" value="1"/>
</dbReference>
<comment type="subcellular location">
    <subcellularLocation>
        <location evidence="2">Endomembrane system</location>
        <topology evidence="2">Single-pass type IV membrane protein</topology>
    </subcellularLocation>
</comment>
<proteinExistence type="inferred from homology"/>
<evidence type="ECO:0000259" key="4">
    <source>
        <dbReference type="PROSITE" id="PS50892"/>
    </source>
</evidence>
<evidence type="ECO:0000313" key="6">
    <source>
        <dbReference type="Proteomes" id="UP000694422"/>
    </source>
</evidence>
<dbReference type="GO" id="GO:0016020">
    <property type="term" value="C:membrane"/>
    <property type="evidence" value="ECO:0007669"/>
    <property type="project" value="InterPro"/>
</dbReference>
<evidence type="ECO:0000313" key="5">
    <source>
        <dbReference type="Ensembl" id="ENSSDAP00000015398.1"/>
    </source>
</evidence>
<feature type="domain" description="V-SNARE coiled-coil homology" evidence="4">
    <location>
        <begin position="11"/>
        <end position="70"/>
    </location>
</feature>
<dbReference type="InterPro" id="IPR042855">
    <property type="entry name" value="V_SNARE_CC"/>
</dbReference>
<keyword evidence="6" id="KW-1185">Reference proteome</keyword>
<dbReference type="PANTHER" id="PTHR45701">
    <property type="entry name" value="SYNAPTOBREVIN FAMILY MEMBER"/>
    <property type="match status" value="1"/>
</dbReference>
<name>A0A8C9URH0_SPEDA</name>
<dbReference type="GO" id="GO:0016192">
    <property type="term" value="P:vesicle-mediated transport"/>
    <property type="evidence" value="ECO:0007669"/>
    <property type="project" value="InterPro"/>
</dbReference>
<dbReference type="Pfam" id="PF00957">
    <property type="entry name" value="Synaptobrevin"/>
    <property type="match status" value="1"/>
</dbReference>
<reference evidence="5" key="1">
    <citation type="submission" date="2025-08" db="UniProtKB">
        <authorList>
            <consortium name="Ensembl"/>
        </authorList>
    </citation>
    <scope>IDENTIFICATION</scope>
</reference>
<dbReference type="InterPro" id="IPR016444">
    <property type="entry name" value="Synaptobrevin/VAMP"/>
</dbReference>
<dbReference type="Proteomes" id="UP000694422">
    <property type="component" value="Unplaced"/>
</dbReference>
<reference evidence="5" key="2">
    <citation type="submission" date="2025-09" db="UniProtKB">
        <authorList>
            <consortium name="Ensembl"/>
        </authorList>
    </citation>
    <scope>IDENTIFICATION</scope>
</reference>